<proteinExistence type="predicted"/>
<evidence type="ECO:0000313" key="3">
    <source>
        <dbReference type="EMBL" id="MEJ1087060.1"/>
    </source>
</evidence>
<feature type="signal peptide" evidence="2">
    <location>
        <begin position="1"/>
        <end position="23"/>
    </location>
</feature>
<evidence type="ECO:0000256" key="1">
    <source>
        <dbReference type="SAM" id="MobiDB-lite"/>
    </source>
</evidence>
<comment type="caution">
    <text evidence="3">The sequence shown here is derived from an EMBL/GenBank/DDBJ whole genome shotgun (WGS) entry which is preliminary data.</text>
</comment>
<accession>A0ABU8L7M3</accession>
<feature type="compositionally biased region" description="Low complexity" evidence="1">
    <location>
        <begin position="31"/>
        <end position="70"/>
    </location>
</feature>
<organism evidence="3 4">
    <name type="scientific">Microbacterium bandirmense</name>
    <dbReference type="NCBI Taxonomy" id="3122050"/>
    <lineage>
        <taxon>Bacteria</taxon>
        <taxon>Bacillati</taxon>
        <taxon>Actinomycetota</taxon>
        <taxon>Actinomycetes</taxon>
        <taxon>Micrococcales</taxon>
        <taxon>Microbacteriaceae</taxon>
        <taxon>Microbacterium</taxon>
    </lineage>
</organism>
<reference evidence="3 4" key="1">
    <citation type="submission" date="2024-02" db="EMBL/GenBank/DDBJ databases">
        <authorList>
            <person name="Saticioglu I.B."/>
        </authorList>
    </citation>
    <scope>NUCLEOTIDE SEQUENCE [LARGE SCALE GENOMIC DNA]</scope>
    <source>
        <strain evidence="3 4">Mu-80</strain>
    </source>
</reference>
<protein>
    <recommendedName>
        <fullName evidence="5">DUF732 domain-containing protein</fullName>
    </recommendedName>
</protein>
<feature type="region of interest" description="Disordered" evidence="1">
    <location>
        <begin position="27"/>
        <end position="71"/>
    </location>
</feature>
<evidence type="ECO:0000256" key="2">
    <source>
        <dbReference type="SAM" id="SignalP"/>
    </source>
</evidence>
<keyword evidence="4" id="KW-1185">Reference proteome</keyword>
<dbReference type="RefSeq" id="WP_337330733.1">
    <property type="nucleotide sequence ID" value="NZ_JBBDGM010000001.1"/>
</dbReference>
<sequence>MKTRIAAIAAAAVLVVGGGTAYALSTTGQEPAPVETTAASTPTPAASEPADAAPAAPSADTTPTPEPTADYITTNDDAGYLAEVEKRTPPQTVLDQFTDAELIALGHEGCKQIDAGVKFEDLRLVEGETPSAGGYYLDTSAVFNSALLNYCQQLMTIPPAK</sequence>
<evidence type="ECO:0008006" key="5">
    <source>
        <dbReference type="Google" id="ProtNLM"/>
    </source>
</evidence>
<evidence type="ECO:0000313" key="4">
    <source>
        <dbReference type="Proteomes" id="UP001371224"/>
    </source>
</evidence>
<gene>
    <name evidence="3" type="ORF">WDU99_01870</name>
</gene>
<dbReference type="EMBL" id="JBBDGM010000001">
    <property type="protein sequence ID" value="MEJ1087060.1"/>
    <property type="molecule type" value="Genomic_DNA"/>
</dbReference>
<name>A0ABU8L7M3_9MICO</name>
<feature type="chain" id="PRO_5045058578" description="DUF732 domain-containing protein" evidence="2">
    <location>
        <begin position="24"/>
        <end position="161"/>
    </location>
</feature>
<keyword evidence="2" id="KW-0732">Signal</keyword>
<dbReference type="Proteomes" id="UP001371224">
    <property type="component" value="Unassembled WGS sequence"/>
</dbReference>